<dbReference type="Gene3D" id="3.40.50.300">
    <property type="entry name" value="P-loop containing nucleotide triphosphate hydrolases"/>
    <property type="match status" value="1"/>
</dbReference>
<accession>A0ABV7V8B7</accession>
<dbReference type="PANTHER" id="PTHR43581">
    <property type="entry name" value="ATP/GTP PHOSPHATASE"/>
    <property type="match status" value="1"/>
</dbReference>
<dbReference type="Proteomes" id="UP001595683">
    <property type="component" value="Unassembled WGS sequence"/>
</dbReference>
<dbReference type="PANTHER" id="PTHR43581:SF2">
    <property type="entry name" value="EXCINUCLEASE ATPASE SUBUNIT"/>
    <property type="match status" value="1"/>
</dbReference>
<gene>
    <name evidence="2" type="ORF">ACFOOT_19745</name>
</gene>
<comment type="caution">
    <text evidence="2">The sequence shown here is derived from an EMBL/GenBank/DDBJ whole genome shotgun (WGS) entry which is preliminary data.</text>
</comment>
<feature type="domain" description="Endonuclease GajA/Old nuclease/RecF-like AAA" evidence="1">
    <location>
        <begin position="4"/>
        <end position="411"/>
    </location>
</feature>
<organism evidence="2 3">
    <name type="scientific">Novosphingobium pokkalii</name>
    <dbReference type="NCBI Taxonomy" id="1770194"/>
    <lineage>
        <taxon>Bacteria</taxon>
        <taxon>Pseudomonadati</taxon>
        <taxon>Pseudomonadota</taxon>
        <taxon>Alphaproteobacteria</taxon>
        <taxon>Sphingomonadales</taxon>
        <taxon>Sphingomonadaceae</taxon>
        <taxon>Novosphingobium</taxon>
    </lineage>
</organism>
<sequence>MYRLERIVIQGFRGQSRPIELDLQPDANFLIGRNGTGKTTLINMIHAGLAMDLPALRESNFGRIEYTFKKDRLRAKPKLTIIKEATEEGHPKITFRIAQNSTDAPEEYVFLRPRARKQIIVKSDTSGASMEKPRTSLRETLSLIFQTTWLSLQRGAEKIQRDDEWDDNIRPDVDRKLDDLSNSLTRYFSRLDRQVSEKTQEFQKKWFLSFLATDRTIRERDISRIDEVREKDSLRSIFSDFNMEPNEYYSQLDRHFNLLSRAKSSFKSTESGIPVKDYLVAIDVLRLHALVEQWQTLEHSKEVIYGPKYNFEKVASEMLFRKKLITNNSNQIVVNGANATPIDLSKLSSGEKQLLIFLSETLLQEQKHYIFMADEPELSMHVEWQEDLVPALLKINPNAQVIFATHSPDIVNAYQKNVFRMEDLVD</sequence>
<dbReference type="InterPro" id="IPR027417">
    <property type="entry name" value="P-loop_NTPase"/>
</dbReference>
<dbReference type="InterPro" id="IPR041685">
    <property type="entry name" value="AAA_GajA/Old/RecF-like"/>
</dbReference>
<name>A0ABV7V8B7_9SPHN</name>
<keyword evidence="3" id="KW-1185">Reference proteome</keyword>
<dbReference type="EMBL" id="JBHRYE010000050">
    <property type="protein sequence ID" value="MFC3673661.1"/>
    <property type="molecule type" value="Genomic_DNA"/>
</dbReference>
<dbReference type="SUPFAM" id="SSF52540">
    <property type="entry name" value="P-loop containing nucleoside triphosphate hydrolases"/>
    <property type="match status" value="1"/>
</dbReference>
<evidence type="ECO:0000259" key="1">
    <source>
        <dbReference type="Pfam" id="PF13175"/>
    </source>
</evidence>
<dbReference type="CDD" id="cd00267">
    <property type="entry name" value="ABC_ATPase"/>
    <property type="match status" value="1"/>
</dbReference>
<proteinExistence type="predicted"/>
<dbReference type="RefSeq" id="WP_191326049.1">
    <property type="nucleotide sequence ID" value="NZ_BMZP01000027.1"/>
</dbReference>
<dbReference type="Pfam" id="PF13175">
    <property type="entry name" value="AAA_15"/>
    <property type="match status" value="1"/>
</dbReference>
<dbReference type="InterPro" id="IPR051396">
    <property type="entry name" value="Bact_Antivir_Def_Nuclease"/>
</dbReference>
<evidence type="ECO:0000313" key="3">
    <source>
        <dbReference type="Proteomes" id="UP001595683"/>
    </source>
</evidence>
<reference evidence="3" key="1">
    <citation type="journal article" date="2019" name="Int. J. Syst. Evol. Microbiol.">
        <title>The Global Catalogue of Microorganisms (GCM) 10K type strain sequencing project: providing services to taxonomists for standard genome sequencing and annotation.</title>
        <authorList>
            <consortium name="The Broad Institute Genomics Platform"/>
            <consortium name="The Broad Institute Genome Sequencing Center for Infectious Disease"/>
            <person name="Wu L."/>
            <person name="Ma J."/>
        </authorList>
    </citation>
    <scope>NUCLEOTIDE SEQUENCE [LARGE SCALE GENOMIC DNA]</scope>
    <source>
        <strain evidence="3">KCTC 42224</strain>
    </source>
</reference>
<evidence type="ECO:0000313" key="2">
    <source>
        <dbReference type="EMBL" id="MFC3673661.1"/>
    </source>
</evidence>
<protein>
    <submittedName>
        <fullName evidence="2">AAA family ATPase</fullName>
    </submittedName>
</protein>